<dbReference type="Pfam" id="PF13962">
    <property type="entry name" value="PGG"/>
    <property type="match status" value="1"/>
</dbReference>
<organism evidence="3 4">
    <name type="scientific">Citrus clementina</name>
    <name type="common">Clementine</name>
    <name type="synonym">Citrus deliciosa x Citrus sinensis</name>
    <dbReference type="NCBI Taxonomy" id="85681"/>
    <lineage>
        <taxon>Eukaryota</taxon>
        <taxon>Viridiplantae</taxon>
        <taxon>Streptophyta</taxon>
        <taxon>Embryophyta</taxon>
        <taxon>Tracheophyta</taxon>
        <taxon>Spermatophyta</taxon>
        <taxon>Magnoliopsida</taxon>
        <taxon>eudicotyledons</taxon>
        <taxon>Gunneridae</taxon>
        <taxon>Pentapetalae</taxon>
        <taxon>rosids</taxon>
        <taxon>malvids</taxon>
        <taxon>Sapindales</taxon>
        <taxon>Rutaceae</taxon>
        <taxon>Aurantioideae</taxon>
        <taxon>Citrus</taxon>
    </lineage>
</organism>
<feature type="transmembrane region" description="Helical" evidence="1">
    <location>
        <begin position="89"/>
        <end position="111"/>
    </location>
</feature>
<protein>
    <recommendedName>
        <fullName evidence="2">PGG domain-containing protein</fullName>
    </recommendedName>
</protein>
<dbReference type="EMBL" id="KI536661">
    <property type="protein sequence ID" value="ESR56991.1"/>
    <property type="molecule type" value="Genomic_DNA"/>
</dbReference>
<proteinExistence type="predicted"/>
<feature type="transmembrane region" description="Helical" evidence="1">
    <location>
        <begin position="156"/>
        <end position="183"/>
    </location>
</feature>
<gene>
    <name evidence="3" type="ORF">CICLE_v10021908mg</name>
</gene>
<feature type="transmembrane region" description="Helical" evidence="1">
    <location>
        <begin position="123"/>
        <end position="144"/>
    </location>
</feature>
<name>V4U492_CITCL</name>
<keyword evidence="4" id="KW-1185">Reference proteome</keyword>
<sequence length="245" mass="26780">MGSFFSNSIDASNNNILHLAAELTPPARLRVVSDAALQMQRELQWFKEIEKLVHLLVNKTPNVLGKTAGDVFMEQHKDLLEKREQWMKVTANSCMVVAALIATIMFAAAFTTKSFLVFAISDAPGLIFSSASLVTFLSIITAGYAVEDFLDQLPRLLMRGLGLLFWAVATMMVASAAGFSIVVREGGKSVVTVVIVLAFSACCCICTCSTSLVLQNVHNVDIRSSWHLSIVLRVCQTSLLFVVLF</sequence>
<dbReference type="Gramene" id="ESR56991">
    <property type="protein sequence ID" value="ESR56991"/>
    <property type="gene ID" value="CICLE_v10021908mg"/>
</dbReference>
<evidence type="ECO:0000259" key="2">
    <source>
        <dbReference type="Pfam" id="PF13962"/>
    </source>
</evidence>
<dbReference type="eggNOG" id="KOG0504">
    <property type="taxonomic scope" value="Eukaryota"/>
</dbReference>
<dbReference type="PANTHER" id="PTHR24177">
    <property type="entry name" value="CASKIN"/>
    <property type="match status" value="1"/>
</dbReference>
<dbReference type="AlphaFoldDB" id="V4U492"/>
<accession>V4U492</accession>
<dbReference type="OMA" id="DIRSSWH"/>
<dbReference type="InParanoid" id="V4U492"/>
<evidence type="ECO:0000313" key="3">
    <source>
        <dbReference type="EMBL" id="ESR56991.1"/>
    </source>
</evidence>
<reference evidence="3 4" key="1">
    <citation type="submission" date="2013-10" db="EMBL/GenBank/DDBJ databases">
        <authorList>
            <consortium name="International Citrus Genome Consortium"/>
            <person name="Jenkins J."/>
            <person name="Schmutz J."/>
            <person name="Prochnik S."/>
            <person name="Rokhsar D."/>
            <person name="Gmitter F."/>
            <person name="Ollitrault P."/>
            <person name="Machado M."/>
            <person name="Talon M."/>
            <person name="Wincker P."/>
            <person name="Jaillon O."/>
            <person name="Morgante M."/>
        </authorList>
    </citation>
    <scope>NUCLEOTIDE SEQUENCE</scope>
    <source>
        <strain evidence="4">cv. Clemenules</strain>
    </source>
</reference>
<feature type="domain" description="PGG" evidence="2">
    <location>
        <begin position="85"/>
        <end position="111"/>
    </location>
</feature>
<dbReference type="KEGG" id="cic:CICLE_v10021908mg"/>
<keyword evidence="1" id="KW-0472">Membrane</keyword>
<feature type="transmembrane region" description="Helical" evidence="1">
    <location>
        <begin position="189"/>
        <end position="214"/>
    </location>
</feature>
<dbReference type="GO" id="GO:0016020">
    <property type="term" value="C:membrane"/>
    <property type="evidence" value="ECO:0007669"/>
    <property type="project" value="TreeGrafter"/>
</dbReference>
<dbReference type="Proteomes" id="UP000030687">
    <property type="component" value="Unassembled WGS sequence"/>
</dbReference>
<dbReference type="InterPro" id="IPR026961">
    <property type="entry name" value="PGG_dom"/>
</dbReference>
<keyword evidence="1" id="KW-0812">Transmembrane</keyword>
<keyword evidence="1" id="KW-1133">Transmembrane helix</keyword>
<evidence type="ECO:0000313" key="4">
    <source>
        <dbReference type="Proteomes" id="UP000030687"/>
    </source>
</evidence>
<dbReference type="PANTHER" id="PTHR24177:SF365">
    <property type="entry name" value="ANKYRIN REPEAT-CONTAINING PROTEIN NPR4-LIKE ISOFORM X1"/>
    <property type="match status" value="1"/>
</dbReference>
<dbReference type="STRING" id="85681.V4U492"/>
<evidence type="ECO:0000256" key="1">
    <source>
        <dbReference type="SAM" id="Phobius"/>
    </source>
</evidence>